<dbReference type="InterPro" id="IPR011990">
    <property type="entry name" value="TPR-like_helical_dom_sf"/>
</dbReference>
<sequence>MIETSRGYQFLDQGEDRRRAGQPDAARHCFAEAISVFHLDCDLAGEARALTRQARLARDAGNLEWAQHDQQAAIALLRKAGDGHALARALRRAGDIFLAQGDQERAAAALAEAFVLYEASPDAGTLEIADAVRSVALLAEALGEPEQALMMWQDARERYAQAREAGGNPGLTEADTHIAALARH</sequence>
<dbReference type="RefSeq" id="WP_408077945.1">
    <property type="nucleotide sequence ID" value="NZ_JBELQC010000001.1"/>
</dbReference>
<protein>
    <recommendedName>
        <fullName evidence="3">Tetratricopeptide repeat-containing protein</fullName>
    </recommendedName>
</protein>
<evidence type="ECO:0008006" key="3">
    <source>
        <dbReference type="Google" id="ProtNLM"/>
    </source>
</evidence>
<gene>
    <name evidence="1" type="ORF">ABS767_08650</name>
</gene>
<dbReference type="Proteomes" id="UP001629244">
    <property type="component" value="Unassembled WGS sequence"/>
</dbReference>
<organism evidence="1 2">
    <name type="scientific">Sphingomonas plantiphila</name>
    <dbReference type="NCBI Taxonomy" id="3163295"/>
    <lineage>
        <taxon>Bacteria</taxon>
        <taxon>Pseudomonadati</taxon>
        <taxon>Pseudomonadota</taxon>
        <taxon>Alphaproteobacteria</taxon>
        <taxon>Sphingomonadales</taxon>
        <taxon>Sphingomonadaceae</taxon>
        <taxon>Sphingomonas</taxon>
    </lineage>
</organism>
<dbReference type="SUPFAM" id="SSF48452">
    <property type="entry name" value="TPR-like"/>
    <property type="match status" value="1"/>
</dbReference>
<evidence type="ECO:0000313" key="2">
    <source>
        <dbReference type="Proteomes" id="UP001629244"/>
    </source>
</evidence>
<comment type="caution">
    <text evidence="1">The sequence shown here is derived from an EMBL/GenBank/DDBJ whole genome shotgun (WGS) entry which is preliminary data.</text>
</comment>
<keyword evidence="2" id="KW-1185">Reference proteome</keyword>
<dbReference type="EMBL" id="JBELQC010000001">
    <property type="protein sequence ID" value="MFL9841027.1"/>
    <property type="molecule type" value="Genomic_DNA"/>
</dbReference>
<name>A0ABW8YNL5_9SPHN</name>
<reference evidence="1 2" key="1">
    <citation type="submission" date="2024-06" db="EMBL/GenBank/DDBJ databases">
        <authorList>
            <person name="Kaempfer P."/>
            <person name="Viver T."/>
        </authorList>
    </citation>
    <scope>NUCLEOTIDE SEQUENCE [LARGE SCALE GENOMIC DNA]</scope>
    <source>
        <strain evidence="1 2">ST-64</strain>
    </source>
</reference>
<evidence type="ECO:0000313" key="1">
    <source>
        <dbReference type="EMBL" id="MFL9841027.1"/>
    </source>
</evidence>
<accession>A0ABW8YNL5</accession>
<proteinExistence type="predicted"/>
<dbReference type="Gene3D" id="1.25.40.10">
    <property type="entry name" value="Tetratricopeptide repeat domain"/>
    <property type="match status" value="1"/>
</dbReference>